<dbReference type="Proteomes" id="UP001216189">
    <property type="component" value="Unassembled WGS sequence"/>
</dbReference>
<dbReference type="CDD" id="cd05233">
    <property type="entry name" value="SDR_c"/>
    <property type="match status" value="1"/>
</dbReference>
<dbReference type="SUPFAM" id="SSF51735">
    <property type="entry name" value="NAD(P)-binding Rossmann-fold domains"/>
    <property type="match status" value="1"/>
</dbReference>
<dbReference type="InterPro" id="IPR002347">
    <property type="entry name" value="SDR_fam"/>
</dbReference>
<evidence type="ECO:0000313" key="3">
    <source>
        <dbReference type="EMBL" id="MDE1514599.1"/>
    </source>
</evidence>
<comment type="similarity">
    <text evidence="1">Belongs to the short-chain dehydrogenases/reductases (SDR) family.</text>
</comment>
<evidence type="ECO:0000256" key="2">
    <source>
        <dbReference type="ARBA" id="ARBA00023002"/>
    </source>
</evidence>
<dbReference type="PANTHER" id="PTHR43639">
    <property type="entry name" value="OXIDOREDUCTASE, SHORT-CHAIN DEHYDROGENASE/REDUCTASE FAMILY (AFU_ORTHOLOGUE AFUA_5G02870)"/>
    <property type="match status" value="1"/>
</dbReference>
<sequence>MDIKSAVILITSASSVLGSTLAIHFVRLGARVMLCDLNLSGLVKTYQRCCAISDQVAYFHLCDFSPESIEHLLDITEQKFDRVPDVLINNLPSAPLPSLVDEKPAAQFIQQLATIASSLFNFSHTCSLRMRQHDTKGVIVNVVCYNAPQDRLGIESANSMVSGFTQCWAKELTPFNIRVAGVVPQVPSANDERVHWSEMREELIRNTEYIVANEYFSGRVMSA</sequence>
<dbReference type="InterPro" id="IPR036291">
    <property type="entry name" value="NAD(P)-bd_dom_sf"/>
</dbReference>
<accession>A0ABT5UYV5</accession>
<dbReference type="Gene3D" id="3.40.50.720">
    <property type="entry name" value="NAD(P)-binding Rossmann-like Domain"/>
    <property type="match status" value="1"/>
</dbReference>
<name>A0ABT5UYV5_9VIBR</name>
<evidence type="ECO:0000256" key="1">
    <source>
        <dbReference type="ARBA" id="ARBA00006484"/>
    </source>
</evidence>
<proteinExistence type="inferred from homology"/>
<dbReference type="PANTHER" id="PTHR43639:SF1">
    <property type="entry name" value="SHORT-CHAIN DEHYDROGENASE_REDUCTASE FAMILY PROTEIN"/>
    <property type="match status" value="1"/>
</dbReference>
<dbReference type="Pfam" id="PF00106">
    <property type="entry name" value="adh_short"/>
    <property type="match status" value="1"/>
</dbReference>
<dbReference type="EMBL" id="JARBFT010000004">
    <property type="protein sequence ID" value="MDE1514599.1"/>
    <property type="molecule type" value="Genomic_DNA"/>
</dbReference>
<organism evidence="3 4">
    <name type="scientific">Vibrio chanodichtyis</name>
    <dbReference type="NCBI Taxonomy" id="3027932"/>
    <lineage>
        <taxon>Bacteria</taxon>
        <taxon>Pseudomonadati</taxon>
        <taxon>Pseudomonadota</taxon>
        <taxon>Gammaproteobacteria</taxon>
        <taxon>Vibrionales</taxon>
        <taxon>Vibrionaceae</taxon>
        <taxon>Vibrio</taxon>
    </lineage>
</organism>
<keyword evidence="4" id="KW-1185">Reference proteome</keyword>
<gene>
    <name evidence="3" type="ORF">PUN32_06175</name>
</gene>
<comment type="caution">
    <text evidence="3">The sequence shown here is derived from an EMBL/GenBank/DDBJ whole genome shotgun (WGS) entry which is preliminary data.</text>
</comment>
<reference evidence="3 4" key="1">
    <citation type="submission" date="2023-02" db="EMBL/GenBank/DDBJ databases">
        <title>Vibrio intestini sp. nov., a close relative of Vibrio cholerae isolated from the intestine of Healthy Culter dabryi.</title>
        <authorList>
            <person name="Wu N."/>
        </authorList>
    </citation>
    <scope>NUCLEOTIDE SEQUENCE [LARGE SCALE GENOMIC DNA]</scope>
    <source>
        <strain evidence="3 4">DSL-7</strain>
    </source>
</reference>
<dbReference type="RefSeq" id="WP_274722257.1">
    <property type="nucleotide sequence ID" value="NZ_JARBFT010000004.1"/>
</dbReference>
<dbReference type="NCBIfam" id="NF006464">
    <property type="entry name" value="PRK08862.1"/>
    <property type="match status" value="1"/>
</dbReference>
<keyword evidence="2" id="KW-0560">Oxidoreductase</keyword>
<protein>
    <submittedName>
        <fullName evidence="3">SDR family oxidoreductase</fullName>
    </submittedName>
</protein>
<evidence type="ECO:0000313" key="4">
    <source>
        <dbReference type="Proteomes" id="UP001216189"/>
    </source>
</evidence>